<keyword evidence="2" id="KW-1185">Reference proteome</keyword>
<organism evidence="1 2">
    <name type="scientific">Rubrobacter marinus</name>
    <dbReference type="NCBI Taxonomy" id="2653852"/>
    <lineage>
        <taxon>Bacteria</taxon>
        <taxon>Bacillati</taxon>
        <taxon>Actinomycetota</taxon>
        <taxon>Rubrobacteria</taxon>
        <taxon>Rubrobacterales</taxon>
        <taxon>Rubrobacteraceae</taxon>
        <taxon>Rubrobacter</taxon>
    </lineage>
</organism>
<dbReference type="Proteomes" id="UP000502706">
    <property type="component" value="Chromosome"/>
</dbReference>
<protein>
    <submittedName>
        <fullName evidence="1">Uncharacterized protein</fullName>
    </submittedName>
</protein>
<dbReference type="AlphaFoldDB" id="A0A6G8Q103"/>
<dbReference type="RefSeq" id="WP_166397801.1">
    <property type="nucleotide sequence ID" value="NZ_CP045121.1"/>
</dbReference>
<dbReference type="KEGG" id="rmar:GBA65_18160"/>
<proteinExistence type="predicted"/>
<name>A0A6G8Q103_9ACTN</name>
<sequence>MEAASVEEFLRLLSGRESTEVPRGEQRGVAHRAVFVARLLDRRGSGYGYPKVGRYVVAAFAYGPDVISYERTISNAVELLGVAGKIAERQREAYEEVRTEIGRGIEGAGLKVPVQEGLPRHPTGAGEEG</sequence>
<reference evidence="1 2" key="1">
    <citation type="submission" date="2019-10" db="EMBL/GenBank/DDBJ databases">
        <title>Rubrobacter sp nov SCSIO 52915 isolated from a deep-sea sediment in the South China Sea.</title>
        <authorList>
            <person name="Chen R.W."/>
        </authorList>
    </citation>
    <scope>NUCLEOTIDE SEQUENCE [LARGE SCALE GENOMIC DNA]</scope>
    <source>
        <strain evidence="1 2">SCSIO 52915</strain>
    </source>
</reference>
<dbReference type="EMBL" id="CP045121">
    <property type="protein sequence ID" value="QIN80125.1"/>
    <property type="molecule type" value="Genomic_DNA"/>
</dbReference>
<evidence type="ECO:0000313" key="1">
    <source>
        <dbReference type="EMBL" id="QIN80125.1"/>
    </source>
</evidence>
<gene>
    <name evidence="1" type="ORF">GBA65_18160</name>
</gene>
<evidence type="ECO:0000313" key="2">
    <source>
        <dbReference type="Proteomes" id="UP000502706"/>
    </source>
</evidence>
<accession>A0A6G8Q103</accession>